<dbReference type="CDD" id="cd16841">
    <property type="entry name" value="RraA_family"/>
    <property type="match status" value="1"/>
</dbReference>
<dbReference type="GO" id="GO:0008948">
    <property type="term" value="F:oxaloacetate decarboxylase activity"/>
    <property type="evidence" value="ECO:0007669"/>
    <property type="project" value="UniProtKB-EC"/>
</dbReference>
<dbReference type="STRING" id="121616.GA0070216_108202"/>
<comment type="function">
    <text evidence="8">Catalyzes the aldol cleavage of 4-hydroxy-4-methyl-2-oxoglutarate (HMG) into 2 molecules of pyruvate. Also contains a secondary oxaloacetate (OAA) decarboxylase activity due to the common pyruvate enolate transition state formed following C-C bond cleavage in the retro-aldol and decarboxylation reactions.</text>
</comment>
<dbReference type="RefSeq" id="WP_091247288.1">
    <property type="nucleotide sequence ID" value="NZ_FMCU01000008.1"/>
</dbReference>
<organism evidence="14 15">
    <name type="scientific">Micromonospora matsumotoense</name>
    <dbReference type="NCBI Taxonomy" id="121616"/>
    <lineage>
        <taxon>Bacteria</taxon>
        <taxon>Bacillati</taxon>
        <taxon>Actinomycetota</taxon>
        <taxon>Actinomycetes</taxon>
        <taxon>Micromonosporales</taxon>
        <taxon>Micromonosporaceae</taxon>
        <taxon>Micromonospora</taxon>
    </lineage>
</organism>
<comment type="similarity">
    <text evidence="3">Belongs to the class II aldolase/RraA-like family.</text>
</comment>
<comment type="subunit">
    <text evidence="4">Homotrimer.</text>
</comment>
<evidence type="ECO:0000256" key="3">
    <source>
        <dbReference type="ARBA" id="ARBA00008621"/>
    </source>
</evidence>
<dbReference type="GO" id="GO:0046872">
    <property type="term" value="F:metal ion binding"/>
    <property type="evidence" value="ECO:0007669"/>
    <property type="project" value="UniProtKB-KW"/>
</dbReference>
<evidence type="ECO:0000256" key="9">
    <source>
        <dbReference type="ARBA" id="ARBA00029596"/>
    </source>
</evidence>
<dbReference type="InterPro" id="IPR005493">
    <property type="entry name" value="RraA/RraA-like"/>
</dbReference>
<dbReference type="PANTHER" id="PTHR33254">
    <property type="entry name" value="4-HYDROXY-4-METHYL-2-OXOGLUTARATE ALDOLASE 3-RELATED"/>
    <property type="match status" value="1"/>
</dbReference>
<evidence type="ECO:0000256" key="5">
    <source>
        <dbReference type="ARBA" id="ARBA00012213"/>
    </source>
</evidence>
<dbReference type="InterPro" id="IPR036704">
    <property type="entry name" value="RraA/RraA-like_sf"/>
</dbReference>
<name>A0A1C4Z6B4_9ACTN</name>
<evidence type="ECO:0000256" key="2">
    <source>
        <dbReference type="ARBA" id="ARBA00001968"/>
    </source>
</evidence>
<dbReference type="Pfam" id="PF03737">
    <property type="entry name" value="RraA-like"/>
    <property type="match status" value="1"/>
</dbReference>
<comment type="catalytic activity">
    <reaction evidence="12">
        <text>oxaloacetate + H(+) = pyruvate + CO2</text>
        <dbReference type="Rhea" id="RHEA:15641"/>
        <dbReference type="ChEBI" id="CHEBI:15361"/>
        <dbReference type="ChEBI" id="CHEBI:15378"/>
        <dbReference type="ChEBI" id="CHEBI:16452"/>
        <dbReference type="ChEBI" id="CHEBI:16526"/>
        <dbReference type="EC" id="4.1.1.112"/>
    </reaction>
</comment>
<evidence type="ECO:0000256" key="6">
    <source>
        <dbReference type="ARBA" id="ARBA00012947"/>
    </source>
</evidence>
<proteinExistence type="inferred from homology"/>
<feature type="binding site" evidence="13">
    <location>
        <begin position="87"/>
        <end position="90"/>
    </location>
    <ligand>
        <name>substrate</name>
    </ligand>
</feature>
<keyword evidence="13" id="KW-0460">Magnesium</keyword>
<dbReference type="SUPFAM" id="SSF89562">
    <property type="entry name" value="RraA-like"/>
    <property type="match status" value="1"/>
</dbReference>
<dbReference type="AlphaFoldDB" id="A0A1C4Z6B4"/>
<evidence type="ECO:0000256" key="11">
    <source>
        <dbReference type="ARBA" id="ARBA00032305"/>
    </source>
</evidence>
<keyword evidence="15" id="KW-1185">Reference proteome</keyword>
<dbReference type="Proteomes" id="UP000198797">
    <property type="component" value="Unassembled WGS sequence"/>
</dbReference>
<evidence type="ECO:0000256" key="7">
    <source>
        <dbReference type="ARBA" id="ARBA00016549"/>
    </source>
</evidence>
<reference evidence="15" key="1">
    <citation type="submission" date="2016-06" db="EMBL/GenBank/DDBJ databases">
        <authorList>
            <person name="Varghese N."/>
            <person name="Submissions Spin"/>
        </authorList>
    </citation>
    <scope>NUCLEOTIDE SEQUENCE [LARGE SCALE GENOMIC DNA]</scope>
    <source>
        <strain evidence="15">DSM 44100</strain>
    </source>
</reference>
<evidence type="ECO:0000313" key="15">
    <source>
        <dbReference type="Proteomes" id="UP000198797"/>
    </source>
</evidence>
<protein>
    <recommendedName>
        <fullName evidence="7">Putative 4-hydroxy-4-methyl-2-oxoglutarate aldolase</fullName>
        <ecNumber evidence="6">4.1.1.112</ecNumber>
        <ecNumber evidence="5">4.1.3.17</ecNumber>
    </recommendedName>
    <alternativeName>
        <fullName evidence="11">Oxaloacetate decarboxylase</fullName>
    </alternativeName>
    <alternativeName>
        <fullName evidence="9">Regulator of ribonuclease activity homolog</fullName>
    </alternativeName>
    <alternativeName>
        <fullName evidence="10">RraA-like protein</fullName>
    </alternativeName>
</protein>
<dbReference type="EC" id="4.1.1.112" evidence="6"/>
<evidence type="ECO:0000256" key="4">
    <source>
        <dbReference type="ARBA" id="ARBA00011233"/>
    </source>
</evidence>
<evidence type="ECO:0000256" key="1">
    <source>
        <dbReference type="ARBA" id="ARBA00001342"/>
    </source>
</evidence>
<dbReference type="OrthoDB" id="9805307at2"/>
<dbReference type="GO" id="GO:0047443">
    <property type="term" value="F:4-hydroxy-4-methyl-2-oxoglutarate aldolase activity"/>
    <property type="evidence" value="ECO:0007669"/>
    <property type="project" value="UniProtKB-EC"/>
</dbReference>
<dbReference type="EC" id="4.1.3.17" evidence="5"/>
<feature type="binding site" evidence="13">
    <location>
        <position position="109"/>
    </location>
    <ligand>
        <name>substrate</name>
    </ligand>
</feature>
<keyword evidence="13" id="KW-0479">Metal-binding</keyword>
<comment type="cofactor">
    <cofactor evidence="2">
        <name>a divalent metal cation</name>
        <dbReference type="ChEBI" id="CHEBI:60240"/>
    </cofactor>
</comment>
<evidence type="ECO:0000256" key="8">
    <source>
        <dbReference type="ARBA" id="ARBA00025046"/>
    </source>
</evidence>
<dbReference type="EMBL" id="FMCU01000008">
    <property type="protein sequence ID" value="SCF28538.1"/>
    <property type="molecule type" value="Genomic_DNA"/>
</dbReference>
<accession>A0A1C4Z6B4</accession>
<feature type="binding site" evidence="13">
    <location>
        <position position="110"/>
    </location>
    <ligand>
        <name>Mg(2+)</name>
        <dbReference type="ChEBI" id="CHEBI:18420"/>
    </ligand>
</feature>
<dbReference type="PANTHER" id="PTHR33254:SF4">
    <property type="entry name" value="4-HYDROXY-4-METHYL-2-OXOGLUTARATE ALDOLASE 3-RELATED"/>
    <property type="match status" value="1"/>
</dbReference>
<gene>
    <name evidence="14" type="ORF">GA0070216_108202</name>
</gene>
<evidence type="ECO:0000256" key="12">
    <source>
        <dbReference type="ARBA" id="ARBA00047973"/>
    </source>
</evidence>
<evidence type="ECO:0000313" key="14">
    <source>
        <dbReference type="EMBL" id="SCF28538.1"/>
    </source>
</evidence>
<evidence type="ECO:0000256" key="10">
    <source>
        <dbReference type="ARBA" id="ARBA00030169"/>
    </source>
</evidence>
<sequence>MNAPSAVLARHGTAAVSDALDLAGTPGGLWGLSRQSGAGMVVGPAFTVRFEAVDPGVRAPAADFIDDVPPGSVVVIANEGRHCTVWGDILAEVAVARQLAGTVVDGYCRDLDGIRELGYPVWARGAFMRSGKNRVRMAAVQEPVTVGADGDQLTVRPGDLVAADGSGIVIVPADLVDEVVETVTRVAAMEQQVLADVRTGTPLRTARVTHGYNDIARRLTVGGSP</sequence>
<comment type="cofactor">
    <cofactor evidence="13">
        <name>Mg(2+)</name>
        <dbReference type="ChEBI" id="CHEBI:18420"/>
    </cofactor>
</comment>
<evidence type="ECO:0000256" key="13">
    <source>
        <dbReference type="PIRSR" id="PIRSR605493-1"/>
    </source>
</evidence>
<comment type="catalytic activity">
    <reaction evidence="1">
        <text>4-hydroxy-4-methyl-2-oxoglutarate = 2 pyruvate</text>
        <dbReference type="Rhea" id="RHEA:22748"/>
        <dbReference type="ChEBI" id="CHEBI:15361"/>
        <dbReference type="ChEBI" id="CHEBI:58276"/>
        <dbReference type="EC" id="4.1.3.17"/>
    </reaction>
</comment>
<dbReference type="Gene3D" id="3.50.30.40">
    <property type="entry name" value="Ribonuclease E inhibitor RraA/RraA-like"/>
    <property type="match status" value="1"/>
</dbReference>